<evidence type="ECO:0000259" key="1">
    <source>
        <dbReference type="PROSITE" id="PS51186"/>
    </source>
</evidence>
<feature type="domain" description="N-acetyltransferase" evidence="1">
    <location>
        <begin position="23"/>
        <end position="178"/>
    </location>
</feature>
<reference evidence="2 3" key="1">
    <citation type="submission" date="2016-08" db="EMBL/GenBank/DDBJ databases">
        <title>Draft genome sequence of Candidatus Piscirickettsia litoralis, from seawater.</title>
        <authorList>
            <person name="Wan X."/>
            <person name="Lee A.J."/>
            <person name="Hou S."/>
            <person name="Donachie S.P."/>
        </authorList>
    </citation>
    <scope>NUCLEOTIDE SEQUENCE [LARGE SCALE GENOMIC DNA]</scope>
    <source>
        <strain evidence="2 3">Y2</strain>
    </source>
</reference>
<evidence type="ECO:0000313" key="2">
    <source>
        <dbReference type="EMBL" id="ODN43023.1"/>
    </source>
</evidence>
<dbReference type="InterPro" id="IPR000182">
    <property type="entry name" value="GNAT_dom"/>
</dbReference>
<evidence type="ECO:0000313" key="3">
    <source>
        <dbReference type="Proteomes" id="UP000094329"/>
    </source>
</evidence>
<dbReference type="EMBL" id="MDTU01000001">
    <property type="protein sequence ID" value="ODN43023.1"/>
    <property type="molecule type" value="Genomic_DNA"/>
</dbReference>
<accession>A0ABX3A3J9</accession>
<dbReference type="PANTHER" id="PTHR43441:SF12">
    <property type="entry name" value="RIBOSOMAL N-ACETYLTRANSFERASE YDAF-RELATED"/>
    <property type="match status" value="1"/>
</dbReference>
<dbReference type="InterPro" id="IPR051908">
    <property type="entry name" value="Ribosomal_N-acetyltransferase"/>
</dbReference>
<protein>
    <recommendedName>
        <fullName evidence="1">N-acetyltransferase domain-containing protein</fullName>
    </recommendedName>
</protein>
<dbReference type="Proteomes" id="UP000094329">
    <property type="component" value="Unassembled WGS sequence"/>
</dbReference>
<comment type="caution">
    <text evidence="2">The sequence shown here is derived from an EMBL/GenBank/DDBJ whole genome shotgun (WGS) entry which is preliminary data.</text>
</comment>
<dbReference type="PANTHER" id="PTHR43441">
    <property type="entry name" value="RIBOSOMAL-PROTEIN-SERINE ACETYLTRANSFERASE"/>
    <property type="match status" value="1"/>
</dbReference>
<dbReference type="PROSITE" id="PS51186">
    <property type="entry name" value="GNAT"/>
    <property type="match status" value="1"/>
</dbReference>
<gene>
    <name evidence="2" type="ORF">BGC07_08970</name>
</gene>
<name>A0ABX3A3J9_9GAMM</name>
<sequence>MEKQLAVDEHTTLSLPTISNAIEIFSLVNQYRNDLREFLPWVDETHHVDDTREYIKFCLSQYDNGSALVYLLYYQNKIAGTLSFNTLDKSNDIAKIGYWLASCYQGQGLMTKACAKMIEYGFNGLHLNRIEIHCAINNIKSQNIPIRLNFKKEGELKQGIKLANNQYVDGVIYGLVKEDFNLKLTSPH</sequence>
<organism evidence="2 3">
    <name type="scientific">Piscirickettsia litoralis</name>
    <dbReference type="NCBI Taxonomy" id="1891921"/>
    <lineage>
        <taxon>Bacteria</taxon>
        <taxon>Pseudomonadati</taxon>
        <taxon>Pseudomonadota</taxon>
        <taxon>Gammaproteobacteria</taxon>
        <taxon>Thiotrichales</taxon>
        <taxon>Piscirickettsiaceae</taxon>
        <taxon>Piscirickettsia</taxon>
    </lineage>
</organism>
<keyword evidence="3" id="KW-1185">Reference proteome</keyword>
<proteinExistence type="predicted"/>
<dbReference type="Pfam" id="PF13302">
    <property type="entry name" value="Acetyltransf_3"/>
    <property type="match status" value="1"/>
</dbReference>
<dbReference type="Gene3D" id="3.40.630.30">
    <property type="match status" value="1"/>
</dbReference>
<dbReference type="SUPFAM" id="SSF55729">
    <property type="entry name" value="Acyl-CoA N-acyltransferases (Nat)"/>
    <property type="match status" value="1"/>
</dbReference>
<dbReference type="RefSeq" id="WP_069312820.1">
    <property type="nucleotide sequence ID" value="NZ_MDTU01000001.1"/>
</dbReference>
<dbReference type="InterPro" id="IPR016181">
    <property type="entry name" value="Acyl_CoA_acyltransferase"/>
</dbReference>